<gene>
    <name evidence="3" type="ordered locus">ABC0025</name>
</gene>
<dbReference type="Pfam" id="PF06713">
    <property type="entry name" value="bPH_4"/>
    <property type="match status" value="1"/>
</dbReference>
<dbReference type="InterPro" id="IPR009589">
    <property type="entry name" value="PH_YyaB-like"/>
</dbReference>
<dbReference type="KEGG" id="bcl:ABC0025"/>
<organism evidence="3 4">
    <name type="scientific">Shouchella clausii (strain KSM-K16)</name>
    <name type="common">Alkalihalobacillus clausii</name>
    <dbReference type="NCBI Taxonomy" id="66692"/>
    <lineage>
        <taxon>Bacteria</taxon>
        <taxon>Bacillati</taxon>
        <taxon>Bacillota</taxon>
        <taxon>Bacilli</taxon>
        <taxon>Bacillales</taxon>
        <taxon>Bacillaceae</taxon>
        <taxon>Shouchella</taxon>
    </lineage>
</organism>
<dbReference type="GO" id="GO:0030153">
    <property type="term" value="P:bacteriocin immunity"/>
    <property type="evidence" value="ECO:0007669"/>
    <property type="project" value="InterPro"/>
</dbReference>
<dbReference type="eggNOG" id="COG3428">
    <property type="taxonomic scope" value="Bacteria"/>
</dbReference>
<keyword evidence="1" id="KW-0472">Membrane</keyword>
<keyword evidence="1" id="KW-1133">Transmembrane helix</keyword>
<dbReference type="HOGENOM" id="CLU_129146_1_1_9"/>
<dbReference type="EMBL" id="AP006627">
    <property type="protein sequence ID" value="BAD62568.1"/>
    <property type="molecule type" value="Genomic_DNA"/>
</dbReference>
<proteinExistence type="predicted"/>
<reference evidence="3 4" key="3">
    <citation type="journal article" date="1997" name="Protein Eng.">
        <title>High-resolution crystal structure of M-protease: phylogeny aided analysis of the high-alkaline adaptation mechanism.</title>
        <authorList>
            <person name="Shirai T."/>
            <person name="Suzuki A."/>
            <person name="Yamane T."/>
            <person name="Ashida T."/>
            <person name="Kobayashi T."/>
            <person name="Ito S."/>
        </authorList>
    </citation>
    <scope>NUCLEOTIDE SEQUENCE [LARGE SCALE GENOMIC DNA]</scope>
    <source>
        <strain evidence="3 4">KSM-K16</strain>
    </source>
</reference>
<sequence>MAFLVFKSERGIIHSGIMSIIMIVLSIEIFFDLNVAAFPVQNAFIKKPVLIVFLILVGSIFFRTKYVLKPDSRTIVVVFGFYKKTININTINAMRCTKDFFASPALSSNKIEIEYSHSNLIRISPKEKQLFIEQVKKINPDIHIKQTKRKY</sequence>
<evidence type="ECO:0000259" key="2">
    <source>
        <dbReference type="Pfam" id="PF06713"/>
    </source>
</evidence>
<feature type="transmembrane region" description="Helical" evidence="1">
    <location>
        <begin position="12"/>
        <end position="31"/>
    </location>
</feature>
<keyword evidence="4" id="KW-1185">Reference proteome</keyword>
<dbReference type="STRING" id="66692.ABC0025"/>
<feature type="transmembrane region" description="Helical" evidence="1">
    <location>
        <begin position="43"/>
        <end position="62"/>
    </location>
</feature>
<evidence type="ECO:0000256" key="1">
    <source>
        <dbReference type="SAM" id="Phobius"/>
    </source>
</evidence>
<dbReference type="AlphaFoldDB" id="Q5WM07"/>
<keyword evidence="1" id="KW-0812">Transmembrane</keyword>
<evidence type="ECO:0000313" key="3">
    <source>
        <dbReference type="EMBL" id="BAD62568.1"/>
    </source>
</evidence>
<dbReference type="Proteomes" id="UP000001168">
    <property type="component" value="Chromosome"/>
</dbReference>
<accession>Q5WM07</accession>
<evidence type="ECO:0000313" key="4">
    <source>
        <dbReference type="Proteomes" id="UP000001168"/>
    </source>
</evidence>
<reference evidence="4" key="4">
    <citation type="submission" date="2003-10" db="EMBL/GenBank/DDBJ databases">
        <title>The complete genome sequence of the alkaliphilic Bacillus clausii KSM-K16.</title>
        <authorList>
            <person name="Takaki Y."/>
            <person name="Kageyama Y."/>
            <person name="Shimamura S."/>
            <person name="Suzuki H."/>
            <person name="Nishi S."/>
            <person name="Hatada Y."/>
            <person name="Kawai S."/>
            <person name="Ito S."/>
            <person name="Horikoshi K."/>
        </authorList>
    </citation>
    <scope>NUCLEOTIDE SEQUENCE [LARGE SCALE GENOMIC DNA]</scope>
    <source>
        <strain evidence="4">KSM-K16</strain>
    </source>
</reference>
<protein>
    <recommendedName>
        <fullName evidence="2">Uncharacterized protein YyaB-like PH domain-containing protein</fullName>
    </recommendedName>
</protein>
<reference evidence="3 4" key="2">
    <citation type="journal article" date="1995" name="Appl. Microbiol. Biotechnol.">
        <title>Purification and properties of an alkaline protease from alkalophilic Bacillus sp. KSM-K16.</title>
        <authorList>
            <person name="Kobayashi T."/>
            <person name="Hakamada Y."/>
            <person name="Adachi S."/>
            <person name="Hitomi J."/>
            <person name="Yoshimatsu T."/>
            <person name="Koike K."/>
            <person name="Kawai S."/>
            <person name="Ito S."/>
        </authorList>
    </citation>
    <scope>NUCLEOTIDE SEQUENCE [LARGE SCALE GENOMIC DNA]</scope>
    <source>
        <strain evidence="3 4">KSM-K16</strain>
    </source>
</reference>
<reference evidence="3 4" key="1">
    <citation type="journal article" date="1994" name="J. Ferment. Bioeng.">
        <title>Molecular cloning and nucleotide sequence of the gene for an alkaline protease from the alkalophilic Bacillus sp. KSM-K16.</title>
        <authorList>
            <person name="Hakamada Y."/>
            <person name="Kobayashi T."/>
            <person name="Hitomi J."/>
            <person name="Kawai S."/>
            <person name="Ito S."/>
        </authorList>
    </citation>
    <scope>NUCLEOTIDE SEQUENCE [LARGE SCALE GENOMIC DNA]</scope>
    <source>
        <strain evidence="3 4">KSM-K16</strain>
    </source>
</reference>
<name>Q5WM07_SHOC1</name>
<feature type="domain" description="Uncharacterized protein YyaB-like PH" evidence="2">
    <location>
        <begin position="64"/>
        <end position="139"/>
    </location>
</feature>
<reference evidence="3 4" key="5">
    <citation type="journal article" date="2007" name="Extremophiles">
        <title>Intragenomic diversity of the V1 regions of 16S rRNA genes in high-alkaline protease-producing Bacillus clausii spp.</title>
        <authorList>
            <person name="Kageyama Y."/>
            <person name="Takaki Y."/>
            <person name="Shimamura S."/>
            <person name="Nishi S."/>
            <person name="Nogi Y."/>
            <person name="Uchimura K."/>
            <person name="Kobayashi T."/>
            <person name="Hitomi J."/>
            <person name="Ozaki K."/>
            <person name="Kawai S."/>
            <person name="Ito S."/>
            <person name="Horikoshi K."/>
        </authorList>
    </citation>
    <scope>NUCLEOTIDE SEQUENCE [LARGE SCALE GENOMIC DNA]</scope>
    <source>
        <strain evidence="3 4">KSM-K16</strain>
    </source>
</reference>